<feature type="domain" description="DUF7108" evidence="2">
    <location>
        <begin position="58"/>
        <end position="139"/>
    </location>
</feature>
<feature type="domain" description="DUF7108" evidence="3">
    <location>
        <begin position="145"/>
        <end position="229"/>
    </location>
</feature>
<evidence type="ECO:0000259" key="2">
    <source>
        <dbReference type="Pfam" id="PF23418"/>
    </source>
</evidence>
<proteinExistence type="predicted"/>
<feature type="compositionally biased region" description="Acidic residues" evidence="1">
    <location>
        <begin position="29"/>
        <end position="42"/>
    </location>
</feature>
<dbReference type="EMBL" id="JBHUDK010000002">
    <property type="protein sequence ID" value="MFD1597398.1"/>
    <property type="molecule type" value="Genomic_DNA"/>
</dbReference>
<evidence type="ECO:0000313" key="5">
    <source>
        <dbReference type="Proteomes" id="UP001597085"/>
    </source>
</evidence>
<dbReference type="Pfam" id="PF23418">
    <property type="entry name" value="DUF7108"/>
    <property type="match status" value="1"/>
</dbReference>
<sequence length="234" mass="25682">MPEDETPVDDLGQRNDGSAAGTDDSPAAEADDGPAAERDEEPTTATDGASTAAIDSPPGEAVDEAERLTRLAREAAVEAAAEAYRERRDDLVDEHDFTARVREEDDTLVLYPEEWVEDGTVQFGRIENTDRAVEVSLSGPDHGAEWDAVEEANRAIVDDVEREYGPDHAANVRAFADFMSNHYLKRVDDATEAEREEFLTEYFQRNVWPSDAQESIVAESVDLVNEVGDDVPGP</sequence>
<name>A0ABD6CH83_9EURY</name>
<dbReference type="Proteomes" id="UP001597085">
    <property type="component" value="Unassembled WGS sequence"/>
</dbReference>
<gene>
    <name evidence="4" type="ORF">ACFSBX_00220</name>
</gene>
<evidence type="ECO:0000259" key="3">
    <source>
        <dbReference type="Pfam" id="PF23420"/>
    </source>
</evidence>
<evidence type="ECO:0008006" key="6">
    <source>
        <dbReference type="Google" id="ProtNLM"/>
    </source>
</evidence>
<evidence type="ECO:0000313" key="4">
    <source>
        <dbReference type="EMBL" id="MFD1597398.1"/>
    </source>
</evidence>
<accession>A0ABD6CH83</accession>
<feature type="region of interest" description="Disordered" evidence="1">
    <location>
        <begin position="1"/>
        <end position="64"/>
    </location>
</feature>
<dbReference type="AlphaFoldDB" id="A0ABD6CH83"/>
<dbReference type="Pfam" id="PF23420">
    <property type="entry name" value="DUF7108_C"/>
    <property type="match status" value="1"/>
</dbReference>
<evidence type="ECO:0000256" key="1">
    <source>
        <dbReference type="SAM" id="MobiDB-lite"/>
    </source>
</evidence>
<reference evidence="4 5" key="1">
    <citation type="journal article" date="2019" name="Int. J. Syst. Evol. Microbiol.">
        <title>The Global Catalogue of Microorganisms (GCM) 10K type strain sequencing project: providing services to taxonomists for standard genome sequencing and annotation.</title>
        <authorList>
            <consortium name="The Broad Institute Genomics Platform"/>
            <consortium name="The Broad Institute Genome Sequencing Center for Infectious Disease"/>
            <person name="Wu L."/>
            <person name="Ma J."/>
        </authorList>
    </citation>
    <scope>NUCLEOTIDE SEQUENCE [LARGE SCALE GENOMIC DNA]</scope>
    <source>
        <strain evidence="4 5">CGMCC 1.12121</strain>
    </source>
</reference>
<protein>
    <recommendedName>
        <fullName evidence="6">RnhA operon protein</fullName>
    </recommendedName>
</protein>
<organism evidence="4 5">
    <name type="scientific">Halobellus rarus</name>
    <dbReference type="NCBI Taxonomy" id="1126237"/>
    <lineage>
        <taxon>Archaea</taxon>
        <taxon>Methanobacteriati</taxon>
        <taxon>Methanobacteriota</taxon>
        <taxon>Stenosarchaea group</taxon>
        <taxon>Halobacteria</taxon>
        <taxon>Halobacteriales</taxon>
        <taxon>Haloferacaceae</taxon>
        <taxon>Halobellus</taxon>
    </lineage>
</organism>
<dbReference type="InterPro" id="IPR055532">
    <property type="entry name" value="DUF7108_N"/>
</dbReference>
<dbReference type="RefSeq" id="WP_256421719.1">
    <property type="nucleotide sequence ID" value="NZ_JANHDI010000008.1"/>
</dbReference>
<comment type="caution">
    <text evidence="4">The sequence shown here is derived from an EMBL/GenBank/DDBJ whole genome shotgun (WGS) entry which is preliminary data.</text>
</comment>
<dbReference type="InterPro" id="IPR056494">
    <property type="entry name" value="DUF7108_C"/>
</dbReference>
<keyword evidence="5" id="KW-1185">Reference proteome</keyword>